<dbReference type="Proteomes" id="UP000634043">
    <property type="component" value="Unassembled WGS sequence"/>
</dbReference>
<dbReference type="EMBL" id="BMFP01000001">
    <property type="protein sequence ID" value="GGG03430.1"/>
    <property type="molecule type" value="Genomic_DNA"/>
</dbReference>
<organism evidence="1 2">
    <name type="scientific">Pontibacter amylolyticus</name>
    <dbReference type="NCBI Taxonomy" id="1424080"/>
    <lineage>
        <taxon>Bacteria</taxon>
        <taxon>Pseudomonadati</taxon>
        <taxon>Bacteroidota</taxon>
        <taxon>Cytophagia</taxon>
        <taxon>Cytophagales</taxon>
        <taxon>Hymenobacteraceae</taxon>
        <taxon>Pontibacter</taxon>
    </lineage>
</organism>
<keyword evidence="2" id="KW-1185">Reference proteome</keyword>
<name>A0ABQ1VZ87_9BACT</name>
<reference evidence="2" key="1">
    <citation type="journal article" date="2019" name="Int. J. Syst. Evol. Microbiol.">
        <title>The Global Catalogue of Microorganisms (GCM) 10K type strain sequencing project: providing services to taxonomists for standard genome sequencing and annotation.</title>
        <authorList>
            <consortium name="The Broad Institute Genomics Platform"/>
            <consortium name="The Broad Institute Genome Sequencing Center for Infectious Disease"/>
            <person name="Wu L."/>
            <person name="Ma J."/>
        </authorList>
    </citation>
    <scope>NUCLEOTIDE SEQUENCE [LARGE SCALE GENOMIC DNA]</scope>
    <source>
        <strain evidence="2">CGMCC 1.12749</strain>
    </source>
</reference>
<evidence type="ECO:0000313" key="2">
    <source>
        <dbReference type="Proteomes" id="UP000634043"/>
    </source>
</evidence>
<gene>
    <name evidence="1" type="ORF">GCM10011323_05320</name>
</gene>
<proteinExistence type="predicted"/>
<sequence length="81" mass="8899">MYPSIRSATTHNRYGLLQNLLQTILYHLLHPHTIGVSLPTFVVCAAIADMKEVAQGFASGIGDEVYLQDRDKGGLVFLIAQ</sequence>
<comment type="caution">
    <text evidence="1">The sequence shown here is derived from an EMBL/GenBank/DDBJ whole genome shotgun (WGS) entry which is preliminary data.</text>
</comment>
<protein>
    <submittedName>
        <fullName evidence="1">Uncharacterized protein</fullName>
    </submittedName>
</protein>
<evidence type="ECO:0000313" key="1">
    <source>
        <dbReference type="EMBL" id="GGG03430.1"/>
    </source>
</evidence>
<accession>A0ABQ1VZ87</accession>